<reference evidence="6 7" key="1">
    <citation type="submission" date="2019-02" db="EMBL/GenBank/DDBJ databases">
        <title>Deep-cultivation of Planctomycetes and their phenomic and genomic characterization uncovers novel biology.</title>
        <authorList>
            <person name="Wiegand S."/>
            <person name="Jogler M."/>
            <person name="Boedeker C."/>
            <person name="Pinto D."/>
            <person name="Vollmers J."/>
            <person name="Rivas-Marin E."/>
            <person name="Kohn T."/>
            <person name="Peeters S.H."/>
            <person name="Heuer A."/>
            <person name="Rast P."/>
            <person name="Oberbeckmann S."/>
            <person name="Bunk B."/>
            <person name="Jeske O."/>
            <person name="Meyerdierks A."/>
            <person name="Storesund J.E."/>
            <person name="Kallscheuer N."/>
            <person name="Luecker S."/>
            <person name="Lage O.M."/>
            <person name="Pohl T."/>
            <person name="Merkel B.J."/>
            <person name="Hornburger P."/>
            <person name="Mueller R.-W."/>
            <person name="Bruemmer F."/>
            <person name="Labrenz M."/>
            <person name="Spormann A.M."/>
            <person name="Op den Camp H."/>
            <person name="Overmann J."/>
            <person name="Amann R."/>
            <person name="Jetten M.S.M."/>
            <person name="Mascher T."/>
            <person name="Medema M.H."/>
            <person name="Devos D.P."/>
            <person name="Kaster A.-K."/>
            <person name="Ovreas L."/>
            <person name="Rohde M."/>
            <person name="Galperin M.Y."/>
            <person name="Jogler C."/>
        </authorList>
    </citation>
    <scope>NUCLEOTIDE SEQUENCE [LARGE SCALE GENOMIC DNA]</scope>
    <source>
        <strain evidence="6 7">Pla85_3_4</strain>
    </source>
</reference>
<dbReference type="OrthoDB" id="164090at2"/>
<keyword evidence="4" id="KW-0106">Calcium</keyword>
<evidence type="ECO:0000256" key="4">
    <source>
        <dbReference type="ARBA" id="ARBA00022837"/>
    </source>
</evidence>
<protein>
    <recommendedName>
        <fullName evidence="5">Archease domain-containing protein</fullName>
    </recommendedName>
</protein>
<dbReference type="AlphaFoldDB" id="A0A518E338"/>
<dbReference type="Proteomes" id="UP000317648">
    <property type="component" value="Chromosome"/>
</dbReference>
<dbReference type="PANTHER" id="PTHR12682:SF11">
    <property type="entry name" value="PROTEIN ARCHEASE"/>
    <property type="match status" value="1"/>
</dbReference>
<proteinExistence type="inferred from homology"/>
<organism evidence="6 7">
    <name type="scientific">Lignipirellula cremea</name>
    <dbReference type="NCBI Taxonomy" id="2528010"/>
    <lineage>
        <taxon>Bacteria</taxon>
        <taxon>Pseudomonadati</taxon>
        <taxon>Planctomycetota</taxon>
        <taxon>Planctomycetia</taxon>
        <taxon>Pirellulales</taxon>
        <taxon>Pirellulaceae</taxon>
        <taxon>Lignipirellula</taxon>
    </lineage>
</organism>
<evidence type="ECO:0000313" key="6">
    <source>
        <dbReference type="EMBL" id="QDU98482.1"/>
    </source>
</evidence>
<dbReference type="KEGG" id="lcre:Pla8534_63510"/>
<keyword evidence="2" id="KW-0819">tRNA processing</keyword>
<dbReference type="PANTHER" id="PTHR12682">
    <property type="entry name" value="ARCHEASE"/>
    <property type="match status" value="1"/>
</dbReference>
<gene>
    <name evidence="6" type="ORF">Pla8534_63510</name>
</gene>
<feature type="domain" description="Archease" evidence="5">
    <location>
        <begin position="2"/>
        <end position="136"/>
    </location>
</feature>
<dbReference type="InterPro" id="IPR002804">
    <property type="entry name" value="Archease"/>
</dbReference>
<accession>A0A518E338</accession>
<dbReference type="EMBL" id="CP036433">
    <property type="protein sequence ID" value="QDU98482.1"/>
    <property type="molecule type" value="Genomic_DNA"/>
</dbReference>
<evidence type="ECO:0000259" key="5">
    <source>
        <dbReference type="Pfam" id="PF01951"/>
    </source>
</evidence>
<dbReference type="InterPro" id="IPR036820">
    <property type="entry name" value="Archease_dom_sf"/>
</dbReference>
<dbReference type="InterPro" id="IPR023572">
    <property type="entry name" value="Archease_dom"/>
</dbReference>
<evidence type="ECO:0000256" key="2">
    <source>
        <dbReference type="ARBA" id="ARBA00022694"/>
    </source>
</evidence>
<keyword evidence="7" id="KW-1185">Reference proteome</keyword>
<evidence type="ECO:0000256" key="3">
    <source>
        <dbReference type="ARBA" id="ARBA00022723"/>
    </source>
</evidence>
<sequence length="136" mass="15428">MYEVFEHTADLGLRIEAPQRNELYAEAGLGLFSLITRLDQVRPLQETAFEVVGQEPAYLLFDLLNELLFRFETQALLVSQIEVTEHDDGLSVLCRGETCDRERHDLHHEVKAITYHGLQIGPAPQGGWQAEVIVDI</sequence>
<dbReference type="GO" id="GO:0008033">
    <property type="term" value="P:tRNA processing"/>
    <property type="evidence" value="ECO:0007669"/>
    <property type="project" value="UniProtKB-KW"/>
</dbReference>
<evidence type="ECO:0000313" key="7">
    <source>
        <dbReference type="Proteomes" id="UP000317648"/>
    </source>
</evidence>
<dbReference type="Gene3D" id="3.55.10.10">
    <property type="entry name" value="Archease domain"/>
    <property type="match status" value="1"/>
</dbReference>
<keyword evidence="3" id="KW-0479">Metal-binding</keyword>
<comment type="similarity">
    <text evidence="1">Belongs to the archease family.</text>
</comment>
<dbReference type="SUPFAM" id="SSF69819">
    <property type="entry name" value="MTH1598-like"/>
    <property type="match status" value="1"/>
</dbReference>
<dbReference type="GO" id="GO:0046872">
    <property type="term" value="F:metal ion binding"/>
    <property type="evidence" value="ECO:0007669"/>
    <property type="project" value="UniProtKB-KW"/>
</dbReference>
<dbReference type="Pfam" id="PF01951">
    <property type="entry name" value="Archease"/>
    <property type="match status" value="1"/>
</dbReference>
<name>A0A518E338_9BACT</name>
<evidence type="ECO:0000256" key="1">
    <source>
        <dbReference type="ARBA" id="ARBA00007963"/>
    </source>
</evidence>